<gene>
    <name evidence="1" type="ORF">SEMRO_446_G144681.1</name>
</gene>
<dbReference type="AlphaFoldDB" id="A0A9N8DXK6"/>
<proteinExistence type="predicted"/>
<sequence>MDPSALFAALDNPVPTSTWTVSKNQPLEMVLMAKTDLDTVKTFYEFHPEALTKGLFCNVLKCGAKPGVVGFLASKCPDLVNAKALCLAVAQGPRPDRPTESEIMALANVNPKALAPKSPNYHMSNFLRILMQWKYSQELTQNLFKMSVHKKVVLLLDWSLPDYHLLSWVDYSSNMKRSGIDMAAVLGMTPVLDSKDVKHLVSWGVEWDMDAFSEFVRRVLSNQSIEILRLELPKLGPDRQKESTMFTTDTFNQLMPKCKIKKILLRLDQNNPLMVSFMESCFVRMPCLQYLNIYVTTDLNSVALPISHYLCSDPALERMTIRATSDKTALGLDLILNALTTNQTLERFHYYRDGVQTDKFQRYHNMLAGILQESNTTLCEARFCDGCTKTNPVGIFRSPLHPSQHLLPFYTHLNRLGRKKVYDPATTKADFVKLLVTVTQVKLYVDRNGEDPATKDDTLNIVYGLLQENPTIWSNIHHDPPSSPECKMSHHCGSKRKYSAIS</sequence>
<evidence type="ECO:0000313" key="1">
    <source>
        <dbReference type="EMBL" id="CAB9510651.1"/>
    </source>
</evidence>
<reference evidence="1" key="1">
    <citation type="submission" date="2020-06" db="EMBL/GenBank/DDBJ databases">
        <authorList>
            <consortium name="Plant Systems Biology data submission"/>
        </authorList>
    </citation>
    <scope>NUCLEOTIDE SEQUENCE</scope>
    <source>
        <strain evidence="1">D6</strain>
    </source>
</reference>
<organism evidence="1 2">
    <name type="scientific">Seminavis robusta</name>
    <dbReference type="NCBI Taxonomy" id="568900"/>
    <lineage>
        <taxon>Eukaryota</taxon>
        <taxon>Sar</taxon>
        <taxon>Stramenopiles</taxon>
        <taxon>Ochrophyta</taxon>
        <taxon>Bacillariophyta</taxon>
        <taxon>Bacillariophyceae</taxon>
        <taxon>Bacillariophycidae</taxon>
        <taxon>Naviculales</taxon>
        <taxon>Naviculaceae</taxon>
        <taxon>Seminavis</taxon>
    </lineage>
</organism>
<dbReference type="EMBL" id="CAICTM010000445">
    <property type="protein sequence ID" value="CAB9510651.1"/>
    <property type="molecule type" value="Genomic_DNA"/>
</dbReference>
<evidence type="ECO:0000313" key="2">
    <source>
        <dbReference type="Proteomes" id="UP001153069"/>
    </source>
</evidence>
<protein>
    <submittedName>
        <fullName evidence="1">Uncharacterized protein</fullName>
    </submittedName>
</protein>
<name>A0A9N8DXK6_9STRA</name>
<comment type="caution">
    <text evidence="1">The sequence shown here is derived from an EMBL/GenBank/DDBJ whole genome shotgun (WGS) entry which is preliminary data.</text>
</comment>
<keyword evidence="2" id="KW-1185">Reference proteome</keyword>
<accession>A0A9N8DXK6</accession>
<dbReference type="Proteomes" id="UP001153069">
    <property type="component" value="Unassembled WGS sequence"/>
</dbReference>